<evidence type="ECO:0000313" key="2">
    <source>
        <dbReference type="Proteomes" id="UP001271007"/>
    </source>
</evidence>
<evidence type="ECO:0000313" key="1">
    <source>
        <dbReference type="EMBL" id="KAK3059127.1"/>
    </source>
</evidence>
<sequence>MDEGLETLNDEFEDVFRPDHELKTFPLLELPMEIVLSIIEMAVTRPDPIDPTHGRKRRDQVNIVREPPLALTSKFFRREVHLAFYRNNIFESRHLNNVPCTRDWLVAIGHERRMLMGTFTFHAKFSDSFWQEKFAQIGISTKIEAAEDQSRAEVALTGFQTLTVTFL</sequence>
<reference evidence="1" key="1">
    <citation type="submission" date="2023-04" db="EMBL/GenBank/DDBJ databases">
        <title>Black Yeasts Isolated from many extreme environments.</title>
        <authorList>
            <person name="Coleine C."/>
            <person name="Stajich J.E."/>
            <person name="Selbmann L."/>
        </authorList>
    </citation>
    <scope>NUCLEOTIDE SEQUENCE</scope>
    <source>
        <strain evidence="1">CCFEE 5312</strain>
    </source>
</reference>
<keyword evidence="2" id="KW-1185">Reference proteome</keyword>
<dbReference type="AlphaFoldDB" id="A0AAJ0LXK0"/>
<accession>A0AAJ0LXK0</accession>
<name>A0AAJ0LXK0_9PEZI</name>
<comment type="caution">
    <text evidence="1">The sequence shown here is derived from an EMBL/GenBank/DDBJ whole genome shotgun (WGS) entry which is preliminary data.</text>
</comment>
<organism evidence="1 2">
    <name type="scientific">Extremus antarcticus</name>
    <dbReference type="NCBI Taxonomy" id="702011"/>
    <lineage>
        <taxon>Eukaryota</taxon>
        <taxon>Fungi</taxon>
        <taxon>Dikarya</taxon>
        <taxon>Ascomycota</taxon>
        <taxon>Pezizomycotina</taxon>
        <taxon>Dothideomycetes</taxon>
        <taxon>Dothideomycetidae</taxon>
        <taxon>Mycosphaerellales</taxon>
        <taxon>Extremaceae</taxon>
        <taxon>Extremus</taxon>
    </lineage>
</organism>
<proteinExistence type="predicted"/>
<dbReference type="Proteomes" id="UP001271007">
    <property type="component" value="Unassembled WGS sequence"/>
</dbReference>
<evidence type="ECO:0008006" key="3">
    <source>
        <dbReference type="Google" id="ProtNLM"/>
    </source>
</evidence>
<protein>
    <recommendedName>
        <fullName evidence="3">F-box domain-containing protein</fullName>
    </recommendedName>
</protein>
<gene>
    <name evidence="1" type="ORF">LTR09_000693</name>
</gene>
<dbReference type="EMBL" id="JAWDJX010000001">
    <property type="protein sequence ID" value="KAK3059127.1"/>
    <property type="molecule type" value="Genomic_DNA"/>
</dbReference>